<evidence type="ECO:0000256" key="4">
    <source>
        <dbReference type="ARBA" id="ARBA00022475"/>
    </source>
</evidence>
<evidence type="ECO:0000256" key="5">
    <source>
        <dbReference type="ARBA" id="ARBA00022692"/>
    </source>
</evidence>
<evidence type="ECO:0000256" key="3">
    <source>
        <dbReference type="ARBA" id="ARBA00022448"/>
    </source>
</evidence>
<reference evidence="9 10" key="1">
    <citation type="submission" date="2024-03" db="EMBL/GenBank/DDBJ databases">
        <title>High-quality draft genome sequencing of Tistrella sp. BH-R2-4.</title>
        <authorList>
            <person name="Dong C."/>
        </authorList>
    </citation>
    <scope>NUCLEOTIDE SEQUENCE [LARGE SCALE GENOMIC DNA]</scope>
    <source>
        <strain evidence="9 10">BH-R2-4</strain>
    </source>
</reference>
<dbReference type="InterPro" id="IPR011606">
    <property type="entry name" value="Brnchd-chn_aa_trnsp_permease"/>
</dbReference>
<gene>
    <name evidence="9" type="ORF">WG926_17410</name>
</gene>
<comment type="similarity">
    <text evidence="2">Belongs to the AzlC family.</text>
</comment>
<evidence type="ECO:0000313" key="10">
    <source>
        <dbReference type="Proteomes" id="UP001413721"/>
    </source>
</evidence>
<keyword evidence="5 8" id="KW-0812">Transmembrane</keyword>
<keyword evidence="6 8" id="KW-1133">Transmembrane helix</keyword>
<feature type="transmembrane region" description="Helical" evidence="8">
    <location>
        <begin position="166"/>
        <end position="187"/>
    </location>
</feature>
<comment type="subcellular location">
    <subcellularLocation>
        <location evidence="1">Cell membrane</location>
        <topology evidence="1">Multi-pass membrane protein</topology>
    </subcellularLocation>
</comment>
<dbReference type="RefSeq" id="WP_345937909.1">
    <property type="nucleotide sequence ID" value="NZ_JBBKTW010000006.1"/>
</dbReference>
<dbReference type="PANTHER" id="PTHR34979">
    <property type="entry name" value="INNER MEMBRANE PROTEIN YGAZ"/>
    <property type="match status" value="1"/>
</dbReference>
<feature type="transmembrane region" description="Helical" evidence="8">
    <location>
        <begin position="76"/>
        <end position="95"/>
    </location>
</feature>
<keyword evidence="7 8" id="KW-0472">Membrane</keyword>
<keyword evidence="4" id="KW-1003">Cell membrane</keyword>
<feature type="transmembrane region" description="Helical" evidence="8">
    <location>
        <begin position="208"/>
        <end position="228"/>
    </location>
</feature>
<protein>
    <submittedName>
        <fullName evidence="9">AzlC family ABC transporter permease</fullName>
    </submittedName>
</protein>
<feature type="transmembrane region" description="Helical" evidence="8">
    <location>
        <begin position="25"/>
        <end position="43"/>
    </location>
</feature>
<comment type="caution">
    <text evidence="9">The sequence shown here is derived from an EMBL/GenBank/DDBJ whole genome shotgun (WGS) entry which is preliminary data.</text>
</comment>
<keyword evidence="3" id="KW-0813">Transport</keyword>
<organism evidence="9 10">
    <name type="scientific">Tistrella arctica</name>
    <dbReference type="NCBI Taxonomy" id="3133430"/>
    <lineage>
        <taxon>Bacteria</taxon>
        <taxon>Pseudomonadati</taxon>
        <taxon>Pseudomonadota</taxon>
        <taxon>Alphaproteobacteria</taxon>
        <taxon>Geminicoccales</taxon>
        <taxon>Geminicoccaceae</taxon>
        <taxon>Tistrella</taxon>
    </lineage>
</organism>
<proteinExistence type="inferred from homology"/>
<name>A0ABU9YMS3_9PROT</name>
<sequence>MRRLPVRGDGAAPPGPVSRDLAARIWPVSLALTPVGLLFGILAAAQGWAVYEIAVVSLIGFTGSGQFVWLRLAGEGGGTIAAFAIILLINLRYLPMILTVSAPFRGLGPLKGVAAHMVSDESYAIEQPGDVRPARWMIRAGVFMTWAVSTTLGGLILPLITGTEAAALLALLAFFPASLLLFILSALRLEGVSRRADGSLSGRMTMTITAAAVVALGLYLVLGSQWFWLPSILVCAVLVDRFGFPAAAAGATAHGGQGVGAE</sequence>
<dbReference type="Pfam" id="PF03591">
    <property type="entry name" value="AzlC"/>
    <property type="match status" value="1"/>
</dbReference>
<dbReference type="EMBL" id="JBBKTW010000006">
    <property type="protein sequence ID" value="MEN2990101.1"/>
    <property type="molecule type" value="Genomic_DNA"/>
</dbReference>
<evidence type="ECO:0000256" key="2">
    <source>
        <dbReference type="ARBA" id="ARBA00010735"/>
    </source>
</evidence>
<feature type="transmembrane region" description="Helical" evidence="8">
    <location>
        <begin position="140"/>
        <end position="160"/>
    </location>
</feature>
<dbReference type="Proteomes" id="UP001413721">
    <property type="component" value="Unassembled WGS sequence"/>
</dbReference>
<keyword evidence="10" id="KW-1185">Reference proteome</keyword>
<accession>A0ABU9YMS3</accession>
<dbReference type="PANTHER" id="PTHR34979:SF1">
    <property type="entry name" value="INNER MEMBRANE PROTEIN YGAZ"/>
    <property type="match status" value="1"/>
</dbReference>
<evidence type="ECO:0000313" key="9">
    <source>
        <dbReference type="EMBL" id="MEN2990101.1"/>
    </source>
</evidence>
<evidence type="ECO:0000256" key="6">
    <source>
        <dbReference type="ARBA" id="ARBA00022989"/>
    </source>
</evidence>
<evidence type="ECO:0000256" key="1">
    <source>
        <dbReference type="ARBA" id="ARBA00004651"/>
    </source>
</evidence>
<evidence type="ECO:0000256" key="7">
    <source>
        <dbReference type="ARBA" id="ARBA00023136"/>
    </source>
</evidence>
<evidence type="ECO:0000256" key="8">
    <source>
        <dbReference type="SAM" id="Phobius"/>
    </source>
</evidence>